<comment type="caution">
    <text evidence="2">The sequence shown here is derived from an EMBL/GenBank/DDBJ whole genome shotgun (WGS) entry which is preliminary data.</text>
</comment>
<gene>
    <name evidence="2" type="ORF">IWW39_005538</name>
</gene>
<dbReference type="CDD" id="cd00885">
    <property type="entry name" value="cinA"/>
    <property type="match status" value="1"/>
</dbReference>
<dbReference type="Pfam" id="PF00994">
    <property type="entry name" value="MoCF_biosynth"/>
    <property type="match status" value="1"/>
</dbReference>
<name>A0A9W8GAR1_9FUNG</name>
<dbReference type="PANTHER" id="PTHR47675:SF1">
    <property type="entry name" value="MOLYBDOPTERIN BINDING DOMAIN PROTEIN (AFU_ORTHOLOGUE AFUA_5G11210)"/>
    <property type="match status" value="1"/>
</dbReference>
<dbReference type="SUPFAM" id="SSF53218">
    <property type="entry name" value="Molybdenum cofactor biosynthesis proteins"/>
    <property type="match status" value="1"/>
</dbReference>
<dbReference type="GO" id="GO:0047884">
    <property type="term" value="F:FAD diphosphatase activity"/>
    <property type="evidence" value="ECO:0007669"/>
    <property type="project" value="TreeGrafter"/>
</dbReference>
<keyword evidence="3" id="KW-1185">Reference proteome</keyword>
<dbReference type="Pfam" id="PF24102">
    <property type="entry name" value="FLAD1_M"/>
    <property type="match status" value="1"/>
</dbReference>
<dbReference type="Gene3D" id="3.40.980.10">
    <property type="entry name" value="MoaB/Mog-like domain"/>
    <property type="match status" value="1"/>
</dbReference>
<sequence>MLRLCRRFSTKTTSNSLTSALCVIGDEILSGKTLDVNSIYFAKRCFELGIQLDKIETVPDRYSSISSSLQSLSQSHDLVFTSGGIGPTHDDITYDAVARAFGGGLAYHEGTLARMRRIMSARASATMPDPKGTAEEVALARMALLPANAEVVFPCDEYWVPVVSVNDRVHVFPGIPKLFEDLVDAYLPPLVARLSGESVTAFTRALIGIHQRESAIASTLDQLQERYAPMGIKIGSYPNWVPKNKAPETSDWKPTVVISVVGKDKEAVDRCRKELCLLLDGVDLSV</sequence>
<dbReference type="Proteomes" id="UP001151516">
    <property type="component" value="Unassembled WGS sequence"/>
</dbReference>
<evidence type="ECO:0000313" key="3">
    <source>
        <dbReference type="Proteomes" id="UP001151516"/>
    </source>
</evidence>
<dbReference type="InterPro" id="IPR056596">
    <property type="entry name" value="FLAD1_M"/>
</dbReference>
<dbReference type="SMART" id="SM00852">
    <property type="entry name" value="MoCF_biosynth"/>
    <property type="match status" value="1"/>
</dbReference>
<evidence type="ECO:0000313" key="2">
    <source>
        <dbReference type="EMBL" id="KAJ2683374.1"/>
    </source>
</evidence>
<proteinExistence type="predicted"/>
<dbReference type="PANTHER" id="PTHR47675">
    <property type="entry name" value="MOLYBDOPTERIN BINDING DOMAIN PROTEIN (AFU_ORTHOLOGUE AFUA_5G11210)"/>
    <property type="match status" value="1"/>
</dbReference>
<dbReference type="InterPro" id="IPR036425">
    <property type="entry name" value="MoaB/Mog-like_dom_sf"/>
</dbReference>
<dbReference type="InterPro" id="IPR001453">
    <property type="entry name" value="MoaB/Mog_dom"/>
</dbReference>
<reference evidence="2" key="1">
    <citation type="submission" date="2022-07" db="EMBL/GenBank/DDBJ databases">
        <title>Phylogenomic reconstructions and comparative analyses of Kickxellomycotina fungi.</title>
        <authorList>
            <person name="Reynolds N.K."/>
            <person name="Stajich J.E."/>
            <person name="Barry K."/>
            <person name="Grigoriev I.V."/>
            <person name="Crous P."/>
            <person name="Smith M.E."/>
        </authorList>
    </citation>
    <scope>NUCLEOTIDE SEQUENCE</scope>
    <source>
        <strain evidence="2">CBS 109367</strain>
    </source>
</reference>
<protein>
    <recommendedName>
        <fullName evidence="1">MoaB/Mog domain-containing protein</fullName>
    </recommendedName>
</protein>
<dbReference type="AlphaFoldDB" id="A0A9W8GAR1"/>
<feature type="domain" description="MoaB/Mog" evidence="1">
    <location>
        <begin position="20"/>
        <end position="193"/>
    </location>
</feature>
<evidence type="ECO:0000259" key="1">
    <source>
        <dbReference type="SMART" id="SM00852"/>
    </source>
</evidence>
<dbReference type="GO" id="GO:0042726">
    <property type="term" value="P:flavin-containing compound metabolic process"/>
    <property type="evidence" value="ECO:0007669"/>
    <property type="project" value="TreeGrafter"/>
</dbReference>
<organism evidence="2 3">
    <name type="scientific">Coemansia spiralis</name>
    <dbReference type="NCBI Taxonomy" id="417178"/>
    <lineage>
        <taxon>Eukaryota</taxon>
        <taxon>Fungi</taxon>
        <taxon>Fungi incertae sedis</taxon>
        <taxon>Zoopagomycota</taxon>
        <taxon>Kickxellomycotina</taxon>
        <taxon>Kickxellomycetes</taxon>
        <taxon>Kickxellales</taxon>
        <taxon>Kickxellaceae</taxon>
        <taxon>Coemansia</taxon>
    </lineage>
</organism>
<accession>A0A9W8GAR1</accession>
<dbReference type="EMBL" id="JANBTX010000295">
    <property type="protein sequence ID" value="KAJ2683374.1"/>
    <property type="molecule type" value="Genomic_DNA"/>
</dbReference>
<dbReference type="OrthoDB" id="448496at2759"/>